<keyword evidence="11" id="KW-1185">Reference proteome</keyword>
<evidence type="ECO:0008006" key="12">
    <source>
        <dbReference type="Google" id="ProtNLM"/>
    </source>
</evidence>
<evidence type="ECO:0000313" key="10">
    <source>
        <dbReference type="EMBL" id="KAL3762354.1"/>
    </source>
</evidence>
<evidence type="ECO:0000256" key="2">
    <source>
        <dbReference type="ARBA" id="ARBA00022448"/>
    </source>
</evidence>
<dbReference type="PANTHER" id="PTHR43553">
    <property type="entry name" value="HEAVY METAL TRANSPORTER"/>
    <property type="match status" value="1"/>
</dbReference>
<keyword evidence="6" id="KW-1278">Translocase</keyword>
<dbReference type="InterPro" id="IPR050095">
    <property type="entry name" value="ECF_ABC_transporter_ATP-bd"/>
</dbReference>
<organism evidence="10 11">
    <name type="scientific">Discostella pseudostelligera</name>
    <dbReference type="NCBI Taxonomy" id="259834"/>
    <lineage>
        <taxon>Eukaryota</taxon>
        <taxon>Sar</taxon>
        <taxon>Stramenopiles</taxon>
        <taxon>Ochrophyta</taxon>
        <taxon>Bacillariophyta</taxon>
        <taxon>Coscinodiscophyceae</taxon>
        <taxon>Thalassiosirophycidae</taxon>
        <taxon>Stephanodiscales</taxon>
        <taxon>Stephanodiscaceae</taxon>
        <taxon>Discostella</taxon>
    </lineage>
</organism>
<reference evidence="10 11" key="1">
    <citation type="submission" date="2024-10" db="EMBL/GenBank/DDBJ databases">
        <title>Updated reference genomes for cyclostephanoid diatoms.</title>
        <authorList>
            <person name="Roberts W.R."/>
            <person name="Alverson A.J."/>
        </authorList>
    </citation>
    <scope>NUCLEOTIDE SEQUENCE [LARGE SCALE GENOMIC DNA]</scope>
    <source>
        <strain evidence="10 11">AJA232-27</strain>
    </source>
</reference>
<evidence type="ECO:0000256" key="3">
    <source>
        <dbReference type="ARBA" id="ARBA00022475"/>
    </source>
</evidence>
<keyword evidence="9" id="KW-0812">Transmembrane</keyword>
<feature type="transmembrane region" description="Helical" evidence="9">
    <location>
        <begin position="385"/>
        <end position="403"/>
    </location>
</feature>
<dbReference type="Proteomes" id="UP001530293">
    <property type="component" value="Unassembled WGS sequence"/>
</dbReference>
<keyword evidence="4" id="KW-0547">Nucleotide-binding</keyword>
<evidence type="ECO:0000256" key="1">
    <source>
        <dbReference type="ARBA" id="ARBA00004202"/>
    </source>
</evidence>
<dbReference type="PANTHER" id="PTHR43553:SF27">
    <property type="entry name" value="ENERGY-COUPLING FACTOR TRANSPORTER ATP-BINDING PROTEIN ECFA2"/>
    <property type="match status" value="1"/>
</dbReference>
<evidence type="ECO:0000256" key="6">
    <source>
        <dbReference type="ARBA" id="ARBA00022967"/>
    </source>
</evidence>
<feature type="region of interest" description="Disordered" evidence="8">
    <location>
        <begin position="329"/>
        <end position="368"/>
    </location>
</feature>
<comment type="caution">
    <text evidence="10">The sequence shown here is derived from an EMBL/GenBank/DDBJ whole genome shotgun (WGS) entry which is preliminary data.</text>
</comment>
<dbReference type="Gene3D" id="3.40.50.300">
    <property type="entry name" value="P-loop containing nucleotide triphosphate hydrolases"/>
    <property type="match status" value="1"/>
</dbReference>
<feature type="transmembrane region" description="Helical" evidence="9">
    <location>
        <begin position="194"/>
        <end position="214"/>
    </location>
</feature>
<evidence type="ECO:0000256" key="8">
    <source>
        <dbReference type="SAM" id="MobiDB-lite"/>
    </source>
</evidence>
<keyword evidence="7 9" id="KW-0472">Membrane</keyword>
<keyword evidence="2" id="KW-0813">Transport</keyword>
<dbReference type="AlphaFoldDB" id="A0ABD3MEI2"/>
<evidence type="ECO:0000256" key="4">
    <source>
        <dbReference type="ARBA" id="ARBA00022741"/>
    </source>
</evidence>
<comment type="subcellular location">
    <subcellularLocation>
        <location evidence="1">Cell membrane</location>
        <topology evidence="1">Peripheral membrane protein</topology>
    </subcellularLocation>
</comment>
<name>A0ABD3MEI2_9STRA</name>
<dbReference type="GO" id="GO:0005886">
    <property type="term" value="C:plasma membrane"/>
    <property type="evidence" value="ECO:0007669"/>
    <property type="project" value="UniProtKB-SubCell"/>
</dbReference>
<feature type="transmembrane region" description="Helical" evidence="9">
    <location>
        <begin position="291"/>
        <end position="312"/>
    </location>
</feature>
<dbReference type="InterPro" id="IPR027417">
    <property type="entry name" value="P-loop_NTPase"/>
</dbReference>
<keyword evidence="9" id="KW-1133">Transmembrane helix</keyword>
<feature type="transmembrane region" description="Helical" evidence="9">
    <location>
        <begin position="118"/>
        <end position="138"/>
    </location>
</feature>
<gene>
    <name evidence="10" type="ORF">ACHAWU_003859</name>
</gene>
<keyword evidence="5" id="KW-0067">ATP-binding</keyword>
<evidence type="ECO:0000313" key="11">
    <source>
        <dbReference type="Proteomes" id="UP001530293"/>
    </source>
</evidence>
<accession>A0ABD3MEI2</accession>
<proteinExistence type="predicted"/>
<sequence>MMTMTTTTTTTTILLCRIFSSMPSPISPHWFYRSRHYTAARHHHHRHRRHHRIVIKRRCRLYELEPLISALAIFFCRFVIVTGSLTKTTTTTTKATPASPPSNTSTLSNNDVTFSKKLAWFEFISRTCIACMLCAMAYHKMEYDIICAVHLWSHVFLPVMMSGFASRFEHQSSSTVASPPPMQQTTIMKGKNTLFFILLLIISPPLCLYICRLLSNPSILLSHPLIHQPSIQNMIPQSILHQIHSIITITCNIFQYMFPLSELTSAYYTITSFFDSNPTNQQLLHDMLCHLLFVTFHIQMGLGYIGIAFLMSEQKRKNMLIRMDIDSKVDTSDNTSSSSSSNTNNATNGHENYEQSKSKKSSNGAIVKDDKYDPSRKFRRSAPTFILFSVLPYMFQIIVFGNLNKYAFIQVRDHIHRTVRIHELFDHDSHLSALASDGNGATSPDVYASGMDTIVSTAYDIINRKLFSLPKLLILPGVISRQPMLLVKIFPFIFLTDMVKGRMVAFVTDRVEQFQREARDVNSIRQKVEQFDMKNAELLRRSGSDATRYTRRRWDELTLEYQSKTAAVDLLRRTRDYFSWLQRNFVFVALIDCALAKLLAEGQIVMSEIFVFSRAIEDVVDLLLIRSRSESELASLLTQVDRLRELDDVWSKSKEARLLPCRIRSNETNDGTSSDPDGSIVLNNIQYSRGTASVTVEHLVIEPGIYAVTGGKNSLSILSNGSGKSTLFRLLMACNSNTKPIDLHNSIQLATPIHQWDLSDNLILPEESCKVPDEGCMVADESEDGGMDNESSTKEIPVTSIVMPSSDIVEISQTFYWPLYSKPIDWMYQRHISSDVEDATERDAFVLKVAEELQRLSFAQSQEHAKKSASDINDETIQQLMIELQDEKEDWFSELSGGQKSKVELVRKLFLREECPSVVLIDETMAPLDPASKSQVMSKLKAFCHNSVVLVIYHTDVGRSTTTSSSDSRTNSVEEEEEECVPSNSFFDHNLHVVDKHLTTRSVC</sequence>
<dbReference type="SUPFAM" id="SSF52540">
    <property type="entry name" value="P-loop containing nucleoside triphosphate hydrolases"/>
    <property type="match status" value="1"/>
</dbReference>
<dbReference type="EMBL" id="JALLBG020000136">
    <property type="protein sequence ID" value="KAL3762354.1"/>
    <property type="molecule type" value="Genomic_DNA"/>
</dbReference>
<protein>
    <recommendedName>
        <fullName evidence="12">ABC transporter domain-containing protein</fullName>
    </recommendedName>
</protein>
<feature type="compositionally biased region" description="Low complexity" evidence="8">
    <location>
        <begin position="332"/>
        <end position="348"/>
    </location>
</feature>
<feature type="transmembrane region" description="Helical" evidence="9">
    <location>
        <begin position="61"/>
        <end position="80"/>
    </location>
</feature>
<evidence type="ECO:0000256" key="7">
    <source>
        <dbReference type="ARBA" id="ARBA00023136"/>
    </source>
</evidence>
<evidence type="ECO:0000256" key="5">
    <source>
        <dbReference type="ARBA" id="ARBA00022840"/>
    </source>
</evidence>
<dbReference type="GO" id="GO:0005524">
    <property type="term" value="F:ATP binding"/>
    <property type="evidence" value="ECO:0007669"/>
    <property type="project" value="UniProtKB-KW"/>
</dbReference>
<evidence type="ECO:0000256" key="9">
    <source>
        <dbReference type="SAM" id="Phobius"/>
    </source>
</evidence>
<keyword evidence="3" id="KW-1003">Cell membrane</keyword>